<dbReference type="Pfam" id="PF00460">
    <property type="entry name" value="Flg_bb_rod"/>
    <property type="match status" value="1"/>
</dbReference>
<dbReference type="Proteomes" id="UP001500957">
    <property type="component" value="Unassembled WGS sequence"/>
</dbReference>
<dbReference type="Pfam" id="PF06429">
    <property type="entry name" value="Flg_bbr_C"/>
    <property type="match status" value="1"/>
</dbReference>
<feature type="domain" description="Flagellar hook-associated protein FlgK helical" evidence="9">
    <location>
        <begin position="101"/>
        <end position="333"/>
    </location>
</feature>
<keyword evidence="10" id="KW-0969">Cilium</keyword>
<dbReference type="RefSeq" id="WP_344602096.1">
    <property type="nucleotide sequence ID" value="NZ_BAAAHE010000007.1"/>
</dbReference>
<evidence type="ECO:0000259" key="9">
    <source>
        <dbReference type="Pfam" id="PF22638"/>
    </source>
</evidence>
<dbReference type="InterPro" id="IPR002371">
    <property type="entry name" value="FlgK"/>
</dbReference>
<evidence type="ECO:0000256" key="1">
    <source>
        <dbReference type="ARBA" id="ARBA00004365"/>
    </source>
</evidence>
<name>A0ABN1GDP3_9ACTN</name>
<dbReference type="SUPFAM" id="SSF64518">
    <property type="entry name" value="Phase 1 flagellin"/>
    <property type="match status" value="1"/>
</dbReference>
<evidence type="ECO:0000256" key="6">
    <source>
        <dbReference type="ARBA" id="ARBA00023143"/>
    </source>
</evidence>
<evidence type="ECO:0000256" key="5">
    <source>
        <dbReference type="ARBA" id="ARBA00022525"/>
    </source>
</evidence>
<feature type="domain" description="Flagellar basal-body/hook protein C-terminal" evidence="8">
    <location>
        <begin position="423"/>
        <end position="460"/>
    </location>
</feature>
<organism evidence="10 11">
    <name type="scientific">Sporichthya brevicatena</name>
    <dbReference type="NCBI Taxonomy" id="171442"/>
    <lineage>
        <taxon>Bacteria</taxon>
        <taxon>Bacillati</taxon>
        <taxon>Actinomycetota</taxon>
        <taxon>Actinomycetes</taxon>
        <taxon>Sporichthyales</taxon>
        <taxon>Sporichthyaceae</taxon>
        <taxon>Sporichthya</taxon>
    </lineage>
</organism>
<protein>
    <recommendedName>
        <fullName evidence="4">Flagellar hook-associated protein 1</fullName>
    </recommendedName>
</protein>
<comment type="subcellular location">
    <subcellularLocation>
        <location evidence="1">Bacterial flagellum</location>
    </subcellularLocation>
    <subcellularLocation>
        <location evidence="2">Secreted</location>
    </subcellularLocation>
</comment>
<proteinExistence type="inferred from homology"/>
<keyword evidence="11" id="KW-1185">Reference proteome</keyword>
<evidence type="ECO:0000256" key="3">
    <source>
        <dbReference type="ARBA" id="ARBA00009677"/>
    </source>
</evidence>
<dbReference type="InterPro" id="IPR053927">
    <property type="entry name" value="FlgK_helical"/>
</dbReference>
<dbReference type="Pfam" id="PF22638">
    <property type="entry name" value="FlgK_D1"/>
    <property type="match status" value="1"/>
</dbReference>
<keyword evidence="6" id="KW-0975">Bacterial flagellum</keyword>
<dbReference type="NCBIfam" id="TIGR02492">
    <property type="entry name" value="flgK_ends"/>
    <property type="match status" value="1"/>
</dbReference>
<comment type="caution">
    <text evidence="10">The sequence shown here is derived from an EMBL/GenBank/DDBJ whole genome shotgun (WGS) entry which is preliminary data.</text>
</comment>
<evidence type="ECO:0000313" key="10">
    <source>
        <dbReference type="EMBL" id="GAA0609312.1"/>
    </source>
</evidence>
<dbReference type="PANTHER" id="PTHR30033">
    <property type="entry name" value="FLAGELLAR HOOK-ASSOCIATED PROTEIN 1"/>
    <property type="match status" value="1"/>
</dbReference>
<sequence length="467" mass="47874">MTSFSGLSTALTGLQAARRGLDVTGQNIANANTDGYTRQRVVQQSVGAPEVPALWATYDGAGGGVRVTDVARLSDDFLTARARSESGTLAQLTARQATMAGVESVLGEPGDTGIASQLSDLWAAWHDVANRPGDVAARAQLLARTTTVADGLRAAHLKLDTQWTAGREQLAVAVDQVNTTAANVAELNQAILRSTQAGIPVNELRDQRDQLINALAAATGAVARAGEDGTIDVYLGGIALVRGERAETLAVTGATSMTDLRAGSSPAPAVTWTSIGTPAVLGGSLGGQVEALGVTIPKYADDLDSVAFALRDAVNAAHTAGYDLDGNAGVAMFSATATAKDITNLVTDPRLVAASGQAPNPDPSLDGSNASVLAEIGRGASSPDNVYRRLVVDVGAAAQAANRRQQIQASVSTQAAAALESAVGVNVDEEMVGLLSYQRAYEAAARVITAIDEALDVLINRTGLVGR</sequence>
<keyword evidence="10" id="KW-0966">Cell projection</keyword>
<evidence type="ECO:0000313" key="11">
    <source>
        <dbReference type="Proteomes" id="UP001500957"/>
    </source>
</evidence>
<keyword evidence="10" id="KW-0282">Flagellum</keyword>
<evidence type="ECO:0000259" key="7">
    <source>
        <dbReference type="Pfam" id="PF00460"/>
    </source>
</evidence>
<reference evidence="10 11" key="1">
    <citation type="journal article" date="2019" name="Int. J. Syst. Evol. Microbiol.">
        <title>The Global Catalogue of Microorganisms (GCM) 10K type strain sequencing project: providing services to taxonomists for standard genome sequencing and annotation.</title>
        <authorList>
            <consortium name="The Broad Institute Genomics Platform"/>
            <consortium name="The Broad Institute Genome Sequencing Center for Infectious Disease"/>
            <person name="Wu L."/>
            <person name="Ma J."/>
        </authorList>
    </citation>
    <scope>NUCLEOTIDE SEQUENCE [LARGE SCALE GENOMIC DNA]</scope>
    <source>
        <strain evidence="10 11">JCM 10671</strain>
    </source>
</reference>
<evidence type="ECO:0000256" key="4">
    <source>
        <dbReference type="ARBA" id="ARBA00016244"/>
    </source>
</evidence>
<evidence type="ECO:0000259" key="8">
    <source>
        <dbReference type="Pfam" id="PF06429"/>
    </source>
</evidence>
<comment type="similarity">
    <text evidence="3">Belongs to the flagella basal body rod proteins family.</text>
</comment>
<dbReference type="EMBL" id="BAAAHE010000007">
    <property type="protein sequence ID" value="GAA0609312.1"/>
    <property type="molecule type" value="Genomic_DNA"/>
</dbReference>
<dbReference type="InterPro" id="IPR010930">
    <property type="entry name" value="Flg_bb/hook_C_dom"/>
</dbReference>
<dbReference type="InterPro" id="IPR001444">
    <property type="entry name" value="Flag_bb_rod_N"/>
</dbReference>
<feature type="domain" description="Flagellar basal body rod protein N-terminal" evidence="7">
    <location>
        <begin position="7"/>
        <end position="37"/>
    </location>
</feature>
<keyword evidence="5" id="KW-0964">Secreted</keyword>
<dbReference type="PANTHER" id="PTHR30033:SF1">
    <property type="entry name" value="FLAGELLAR HOOK-ASSOCIATED PROTEIN 1"/>
    <property type="match status" value="1"/>
</dbReference>
<gene>
    <name evidence="10" type="primary">flgK</name>
    <name evidence="10" type="ORF">GCM10009547_09230</name>
</gene>
<evidence type="ECO:0000256" key="2">
    <source>
        <dbReference type="ARBA" id="ARBA00004613"/>
    </source>
</evidence>
<accession>A0ABN1GDP3</accession>